<evidence type="ECO:0000313" key="2">
    <source>
        <dbReference type="Proteomes" id="UP000799755"/>
    </source>
</evidence>
<protein>
    <submittedName>
        <fullName evidence="1">Uncharacterized protein</fullName>
    </submittedName>
</protein>
<dbReference type="EMBL" id="MU003530">
    <property type="protein sequence ID" value="KAF2465378.1"/>
    <property type="molecule type" value="Genomic_DNA"/>
</dbReference>
<evidence type="ECO:0000313" key="1">
    <source>
        <dbReference type="EMBL" id="KAF2465378.1"/>
    </source>
</evidence>
<proteinExistence type="predicted"/>
<reference evidence="1" key="1">
    <citation type="journal article" date="2020" name="Stud. Mycol.">
        <title>101 Dothideomycetes genomes: a test case for predicting lifestyles and emergence of pathogens.</title>
        <authorList>
            <person name="Haridas S."/>
            <person name="Albert R."/>
            <person name="Binder M."/>
            <person name="Bloem J."/>
            <person name="Labutti K."/>
            <person name="Salamov A."/>
            <person name="Andreopoulos B."/>
            <person name="Baker S."/>
            <person name="Barry K."/>
            <person name="Bills G."/>
            <person name="Bluhm B."/>
            <person name="Cannon C."/>
            <person name="Castanera R."/>
            <person name="Culley D."/>
            <person name="Daum C."/>
            <person name="Ezra D."/>
            <person name="Gonzalez J."/>
            <person name="Henrissat B."/>
            <person name="Kuo A."/>
            <person name="Liang C."/>
            <person name="Lipzen A."/>
            <person name="Lutzoni F."/>
            <person name="Magnuson J."/>
            <person name="Mondo S."/>
            <person name="Nolan M."/>
            <person name="Ohm R."/>
            <person name="Pangilinan J."/>
            <person name="Park H.-J."/>
            <person name="Ramirez L."/>
            <person name="Alfaro M."/>
            <person name="Sun H."/>
            <person name="Tritt A."/>
            <person name="Yoshinaga Y."/>
            <person name="Zwiers L.-H."/>
            <person name="Turgeon B."/>
            <person name="Goodwin S."/>
            <person name="Spatafora J."/>
            <person name="Crous P."/>
            <person name="Grigoriev I."/>
        </authorList>
    </citation>
    <scope>NUCLEOTIDE SEQUENCE</scope>
    <source>
        <strain evidence="1">ATCC 200398</strain>
    </source>
</reference>
<keyword evidence="2" id="KW-1185">Reference proteome</keyword>
<comment type="caution">
    <text evidence="1">The sequence shown here is derived from an EMBL/GenBank/DDBJ whole genome shotgun (WGS) entry which is preliminary data.</text>
</comment>
<dbReference type="Proteomes" id="UP000799755">
    <property type="component" value="Unassembled WGS sequence"/>
</dbReference>
<sequence length="469" mass="53172">MLLTSTGLSKWLKSPERTTIHTPDLSYFPWAVVEMKRNTEVSEAFIGRCYFQATHPAATALAFETQLLKKSFGYPFPEVPPVIAFTCIGLRVKVWLAYQTTAGIFVPQLRSVANIAAFCVILLNMHLWASRILKPKIQAWIFQAFRKLPLSTLGTQNTPISLSSRSQTYDPSSSNFIYQAFDWATVLIACQPLRKTTLSIFLKEVFRQARKHLNLLNTLLPPHQLGRIHKSLSSTMESAYLYRHEGAPWRPSCGSAYIDTMARALESGEKEDSVGDSSCEFESDEQDGGRLQDSEDDLDSSETDSESGEKLEDSEFESGDESEDESDKNSEFEEDRKITGQHLHVSEEDIAGMLIFKELFPVSLGWTVHNDFEDNDMLNNLLTHLNNFLKPNLKINPGVFHDRNAYSRISKGLESIENGENPNQDTFGYMCVEILSPGFWKLTAEEIKRMEDDAFIKFNTEDQNSDLLR</sequence>
<organism evidence="1 2">
    <name type="scientific">Lindgomyces ingoldianus</name>
    <dbReference type="NCBI Taxonomy" id="673940"/>
    <lineage>
        <taxon>Eukaryota</taxon>
        <taxon>Fungi</taxon>
        <taxon>Dikarya</taxon>
        <taxon>Ascomycota</taxon>
        <taxon>Pezizomycotina</taxon>
        <taxon>Dothideomycetes</taxon>
        <taxon>Pleosporomycetidae</taxon>
        <taxon>Pleosporales</taxon>
        <taxon>Lindgomycetaceae</taxon>
        <taxon>Lindgomyces</taxon>
    </lineage>
</organism>
<gene>
    <name evidence="1" type="ORF">BDR25DRAFT_360732</name>
</gene>
<accession>A0ACB6QEJ6</accession>
<name>A0ACB6QEJ6_9PLEO</name>